<reference evidence="1 2" key="1">
    <citation type="submission" date="2018-01" db="EMBL/GenBank/DDBJ databases">
        <title>Whole genome analyses suggest that Burkholderia sensu lato contains two further novel genera in the rhizoxinica-symbiotica group Mycetohabitans gen. nov., and Trinickia gen. nov.: implications for the evolution of diazotrophy and nodulation in the Burkholderiaceae.</title>
        <authorList>
            <person name="Estrada-de los Santos P."/>
            <person name="Palmer M."/>
            <person name="Chavez-Ramirez B."/>
            <person name="Beukes C."/>
            <person name="Steenkamp E.T."/>
            <person name="Hirsch A.M."/>
            <person name="Manyaka P."/>
            <person name="Maluk M."/>
            <person name="Lafos M."/>
            <person name="Crook M."/>
            <person name="Gross E."/>
            <person name="Simon M.F."/>
            <person name="Bueno dos Reis Junior F."/>
            <person name="Poole P.S."/>
            <person name="Venter S.N."/>
            <person name="James E.K."/>
        </authorList>
    </citation>
    <scope>NUCLEOTIDE SEQUENCE [LARGE SCALE GENOMIC DNA]</scope>
    <source>
        <strain evidence="1 2">GIMN1.004</strain>
    </source>
</reference>
<comment type="caution">
    <text evidence="1">The sequence shown here is derived from an EMBL/GenBank/DDBJ whole genome shotgun (WGS) entry which is preliminary data.</text>
</comment>
<keyword evidence="2" id="KW-1185">Reference proteome</keyword>
<dbReference type="Proteomes" id="UP000235616">
    <property type="component" value="Unassembled WGS sequence"/>
</dbReference>
<evidence type="ECO:0000313" key="1">
    <source>
        <dbReference type="EMBL" id="PMS15825.1"/>
    </source>
</evidence>
<name>A0A2N7VF99_9BURK</name>
<sequence>MTTVASAQTLTDELAKRTGVSPEQVTALLANCDANRNSMKLCAWRDELAAERTLSRLIDEKRAASPKCGAVLEQKVAAWQRRRDETCRQSAQRQWTDGSMQSAALAMCTTDRTKQMMQTLSSNSCP</sequence>
<gene>
    <name evidence="1" type="ORF">C0Z18_25440</name>
</gene>
<dbReference type="AlphaFoldDB" id="A0A2N7VF99"/>
<accession>A0A2N7VF99</accession>
<evidence type="ECO:0000313" key="2">
    <source>
        <dbReference type="Proteomes" id="UP000235616"/>
    </source>
</evidence>
<dbReference type="EMBL" id="PNYA01000028">
    <property type="protein sequence ID" value="PMS15825.1"/>
    <property type="molecule type" value="Genomic_DNA"/>
</dbReference>
<protein>
    <recommendedName>
        <fullName evidence="3">Lysozyme inhibitor LprI N-terminal domain-containing protein</fullName>
    </recommendedName>
</protein>
<organism evidence="1 2">
    <name type="scientific">Trinickia dabaoshanensis</name>
    <dbReference type="NCBI Taxonomy" id="564714"/>
    <lineage>
        <taxon>Bacteria</taxon>
        <taxon>Pseudomonadati</taxon>
        <taxon>Pseudomonadota</taxon>
        <taxon>Betaproteobacteria</taxon>
        <taxon>Burkholderiales</taxon>
        <taxon>Burkholderiaceae</taxon>
        <taxon>Trinickia</taxon>
    </lineage>
</organism>
<evidence type="ECO:0008006" key="3">
    <source>
        <dbReference type="Google" id="ProtNLM"/>
    </source>
</evidence>
<proteinExistence type="predicted"/>